<gene>
    <name evidence="1" type="ORF">PG994_002002</name>
</gene>
<keyword evidence="2" id="KW-1185">Reference proteome</keyword>
<proteinExistence type="predicted"/>
<reference evidence="1 2" key="1">
    <citation type="submission" date="2023-01" db="EMBL/GenBank/DDBJ databases">
        <title>Analysis of 21 Apiospora genomes using comparative genomics revels a genus with tremendous synthesis potential of carbohydrate active enzymes and secondary metabolites.</title>
        <authorList>
            <person name="Sorensen T."/>
        </authorList>
    </citation>
    <scope>NUCLEOTIDE SEQUENCE [LARGE SCALE GENOMIC DNA]</scope>
    <source>
        <strain evidence="1 2">CBS 135458</strain>
    </source>
</reference>
<organism evidence="1 2">
    <name type="scientific">Apiospora phragmitis</name>
    <dbReference type="NCBI Taxonomy" id="2905665"/>
    <lineage>
        <taxon>Eukaryota</taxon>
        <taxon>Fungi</taxon>
        <taxon>Dikarya</taxon>
        <taxon>Ascomycota</taxon>
        <taxon>Pezizomycotina</taxon>
        <taxon>Sordariomycetes</taxon>
        <taxon>Xylariomycetidae</taxon>
        <taxon>Amphisphaeriales</taxon>
        <taxon>Apiosporaceae</taxon>
        <taxon>Apiospora</taxon>
    </lineage>
</organism>
<dbReference type="EMBL" id="JAQQWL010000002">
    <property type="protein sequence ID" value="KAK8087028.1"/>
    <property type="molecule type" value="Genomic_DNA"/>
</dbReference>
<evidence type="ECO:0000313" key="1">
    <source>
        <dbReference type="EMBL" id="KAK8087028.1"/>
    </source>
</evidence>
<dbReference type="GeneID" id="92086474"/>
<accession>A0ABR1WV85</accession>
<dbReference type="RefSeq" id="XP_066721552.1">
    <property type="nucleotide sequence ID" value="XM_066853411.1"/>
</dbReference>
<sequence>MDGNLVLGRFMQQEISGGAEDGGILVLEWTVSYHLETGDPQSKLRGSSITYSTYLMLLT</sequence>
<protein>
    <submittedName>
        <fullName evidence="1">Uncharacterized protein</fullName>
    </submittedName>
</protein>
<dbReference type="Proteomes" id="UP001480595">
    <property type="component" value="Unassembled WGS sequence"/>
</dbReference>
<evidence type="ECO:0000313" key="2">
    <source>
        <dbReference type="Proteomes" id="UP001480595"/>
    </source>
</evidence>
<name>A0ABR1WV85_9PEZI</name>
<comment type="caution">
    <text evidence="1">The sequence shown here is derived from an EMBL/GenBank/DDBJ whole genome shotgun (WGS) entry which is preliminary data.</text>
</comment>